<dbReference type="AlphaFoldDB" id="D3LUW6"/>
<evidence type="ECO:0000313" key="8">
    <source>
        <dbReference type="Proteomes" id="UP000003242"/>
    </source>
</evidence>
<feature type="binding site" evidence="4">
    <location>
        <begin position="83"/>
        <end position="84"/>
    </location>
    <ligand>
        <name>phosphate</name>
        <dbReference type="ChEBI" id="CHEBI:43474"/>
    </ligand>
</feature>
<keyword evidence="2 4" id="KW-0808">Transferase</keyword>
<evidence type="ECO:0000256" key="2">
    <source>
        <dbReference type="ARBA" id="ARBA00022679"/>
    </source>
</evidence>
<evidence type="ECO:0000256" key="3">
    <source>
        <dbReference type="ARBA" id="ARBA00022726"/>
    </source>
</evidence>
<dbReference type="GO" id="GO:0006166">
    <property type="term" value="P:purine ribonucleoside salvage"/>
    <property type="evidence" value="ECO:0007669"/>
    <property type="project" value="UniProtKB-UniRule"/>
</dbReference>
<dbReference type="EC" id="2.4.2.1" evidence="4"/>
<dbReference type="PANTHER" id="PTHR42679:SF2">
    <property type="entry name" value="S-METHYL-5'-THIOADENOSINE PHOSPHORYLASE"/>
    <property type="match status" value="1"/>
</dbReference>
<feature type="binding site" evidence="4">
    <location>
        <position position="185"/>
    </location>
    <ligand>
        <name>phosphate</name>
        <dbReference type="ChEBI" id="CHEBI:43474"/>
    </ligand>
</feature>
<dbReference type="NCBIfam" id="NF006599">
    <property type="entry name" value="PRK09136.1"/>
    <property type="match status" value="1"/>
</dbReference>
<dbReference type="Proteomes" id="UP000004018">
    <property type="component" value="Unassembled WGS sequence"/>
</dbReference>
<feature type="binding site" evidence="4">
    <location>
        <begin position="208"/>
        <end position="210"/>
    </location>
    <ligand>
        <name>substrate</name>
    </ligand>
</feature>
<evidence type="ECO:0000313" key="6">
    <source>
        <dbReference type="EMBL" id="EFD94115.1"/>
    </source>
</evidence>
<comment type="miscellaneous">
    <text evidence="4">Although this enzyme belongs to the family of MTA phosphorylases based on sequence homology, it has been shown that conserved amino acid substitutions in the substrate binding pocket convert the substrate specificity of this enzyme from 6-aminopurines to 6-oxopurines.</text>
</comment>
<dbReference type="PANTHER" id="PTHR42679">
    <property type="entry name" value="S-METHYL-5'-THIOADENOSINE PHOSPHORYLASE"/>
    <property type="match status" value="1"/>
</dbReference>
<comment type="subunit">
    <text evidence="4">Homohexamer. Dimer of a homotrimer.</text>
</comment>
<dbReference type="STRING" id="699218.HMPREF0889_1665"/>
<name>D3LUW6_9FIRM</name>
<dbReference type="Gene3D" id="3.40.50.1580">
    <property type="entry name" value="Nucleoside phosphorylase domain"/>
    <property type="match status" value="1"/>
</dbReference>
<protein>
    <recommendedName>
        <fullName evidence="4">Probable 6-oxopurine nucleoside phosphorylase</fullName>
        <ecNumber evidence="4">2.4.2.1</ecNumber>
    </recommendedName>
    <alternativeName>
        <fullName evidence="4">Purine nucleoside phosphorylase</fullName>
        <shortName evidence="4">PNP</shortName>
    </alternativeName>
</protein>
<dbReference type="InterPro" id="IPR035994">
    <property type="entry name" value="Nucleoside_phosphorylase_sf"/>
</dbReference>
<feature type="site" description="Important for substrate specificity" evidence="4">
    <location>
        <position position="166"/>
    </location>
</feature>
<accession>D3LUW6</accession>
<dbReference type="FunFam" id="3.40.50.1580:FF:000012">
    <property type="entry name" value="Probable 6-oxopurine nucleoside phosphorylase"/>
    <property type="match status" value="1"/>
</dbReference>
<dbReference type="GO" id="GO:0017061">
    <property type="term" value="F:S-methyl-5-thioadenosine phosphorylase activity"/>
    <property type="evidence" value="ECO:0007669"/>
    <property type="project" value="InterPro"/>
</dbReference>
<comment type="function">
    <text evidence="4">Purine nucleoside phosphorylase which is highly specific for 6-oxopurine nucleosides. Cleaves guanosine or inosine to respective bases and sugar-1-phosphate molecules. Involved in purine salvage.</text>
</comment>
<proteinExistence type="inferred from homology"/>
<keyword evidence="1 4" id="KW-0328">Glycosyltransferase</keyword>
<evidence type="ECO:0000256" key="1">
    <source>
        <dbReference type="ARBA" id="ARBA00022676"/>
    </source>
</evidence>
<evidence type="ECO:0000259" key="5">
    <source>
        <dbReference type="Pfam" id="PF01048"/>
    </source>
</evidence>
<reference evidence="7 9" key="3">
    <citation type="submission" date="2011-04" db="EMBL/GenBank/DDBJ databases">
        <authorList>
            <person name="Harkins D.M."/>
            <person name="Madupu R."/>
            <person name="Durkin A.S."/>
            <person name="Torralba M."/>
            <person name="Methe B."/>
            <person name="Sutton G.G."/>
            <person name="Nelson K.E."/>
        </authorList>
    </citation>
    <scope>NUCLEOTIDE SEQUENCE [LARGE SCALE GENOMIC DNA]</scope>
    <source>
        <strain evidence="7 9">UPII 199-6</strain>
    </source>
</reference>
<comment type="caution">
    <text evidence="6">The sequence shown here is derived from an EMBL/GenBank/DDBJ whole genome shotgun (WGS) entry which is preliminary data.</text>
</comment>
<dbReference type="EMBL" id="AFIJ01000033">
    <property type="protein sequence ID" value="EGL39721.1"/>
    <property type="molecule type" value="Genomic_DNA"/>
</dbReference>
<dbReference type="HAMAP" id="MF_01963">
    <property type="entry name" value="MTAP"/>
    <property type="match status" value="1"/>
</dbReference>
<keyword evidence="3 4" id="KW-0660">Purine salvage</keyword>
<dbReference type="UniPathway" id="UPA00606"/>
<comment type="similarity">
    <text evidence="4">Belongs to the PNP/MTAP phosphorylase family. MTAP subfamily.</text>
</comment>
<evidence type="ECO:0000313" key="7">
    <source>
        <dbReference type="EMBL" id="EGL39721.1"/>
    </source>
</evidence>
<dbReference type="Pfam" id="PF01048">
    <property type="entry name" value="PNP_UDP_1"/>
    <property type="match status" value="1"/>
</dbReference>
<evidence type="ECO:0000256" key="4">
    <source>
        <dbReference type="HAMAP-Rule" id="MF_01963"/>
    </source>
</evidence>
<evidence type="ECO:0000313" key="9">
    <source>
        <dbReference type="Proteomes" id="UP000004018"/>
    </source>
</evidence>
<feature type="binding site" evidence="4">
    <location>
        <begin position="50"/>
        <end position="51"/>
    </location>
    <ligand>
        <name>phosphate</name>
        <dbReference type="ChEBI" id="CHEBI:43474"/>
    </ligand>
</feature>
<keyword evidence="9" id="KW-1185">Reference proteome</keyword>
<reference evidence="6" key="2">
    <citation type="submission" date="2009-12" db="EMBL/GenBank/DDBJ databases">
        <authorList>
            <person name="Madupu R."/>
            <person name="Durkin A.S."/>
            <person name="Torralba M."/>
            <person name="Methe B."/>
            <person name="Sutton G.G."/>
            <person name="Strausberg R.L."/>
            <person name="Nelson K.E."/>
        </authorList>
    </citation>
    <scope>NUCLEOTIDE SEQUENCE</scope>
    <source>
        <strain evidence="6">28L</strain>
    </source>
</reference>
<feature type="site" description="Important for substrate specificity" evidence="4">
    <location>
        <position position="220"/>
    </location>
</feature>
<dbReference type="RefSeq" id="WP_007391326.1">
    <property type="nucleotide sequence ID" value="NZ_ADGP01000019.1"/>
</dbReference>
<dbReference type="eggNOG" id="COG0005">
    <property type="taxonomic scope" value="Bacteria"/>
</dbReference>
<dbReference type="GO" id="GO:0005829">
    <property type="term" value="C:cytosol"/>
    <property type="evidence" value="ECO:0007669"/>
    <property type="project" value="TreeGrafter"/>
</dbReference>
<comment type="catalytic activity">
    <reaction evidence="4">
        <text>a purine D-ribonucleoside + phosphate = a purine nucleobase + alpha-D-ribose 1-phosphate</text>
        <dbReference type="Rhea" id="RHEA:19805"/>
        <dbReference type="ChEBI" id="CHEBI:26386"/>
        <dbReference type="ChEBI" id="CHEBI:43474"/>
        <dbReference type="ChEBI" id="CHEBI:57720"/>
        <dbReference type="ChEBI" id="CHEBI:142355"/>
        <dbReference type="EC" id="2.4.2.1"/>
    </reaction>
</comment>
<gene>
    <name evidence="6" type="primary">mtnP</name>
    <name evidence="6" type="ORF">HMPREF0889_1665</name>
    <name evidence="7" type="ORF">HMPREF1039_0982</name>
</gene>
<dbReference type="InterPro" id="IPR000845">
    <property type="entry name" value="Nucleoside_phosphorylase_d"/>
</dbReference>
<dbReference type="GO" id="GO:0019509">
    <property type="term" value="P:L-methionine salvage from methylthioadenosine"/>
    <property type="evidence" value="ECO:0007669"/>
    <property type="project" value="TreeGrafter"/>
</dbReference>
<dbReference type="OrthoDB" id="1523230at2"/>
<dbReference type="CDD" id="cd09010">
    <property type="entry name" value="MTAP_SsMTAPII_like_MTIP"/>
    <property type="match status" value="1"/>
</dbReference>
<dbReference type="NCBIfam" id="TIGR01694">
    <property type="entry name" value="MTAP"/>
    <property type="match status" value="1"/>
</dbReference>
<dbReference type="EMBL" id="ADGP01000019">
    <property type="protein sequence ID" value="EFD94115.1"/>
    <property type="molecule type" value="Genomic_DNA"/>
</dbReference>
<comment type="pathway">
    <text evidence="4">Purine metabolism; purine nucleoside salvage.</text>
</comment>
<dbReference type="InterPro" id="IPR010044">
    <property type="entry name" value="MTAP"/>
</dbReference>
<organism evidence="6 8">
    <name type="scientific">Megasphaera lornae</name>
    <dbReference type="NCBI Taxonomy" id="1000568"/>
    <lineage>
        <taxon>Bacteria</taxon>
        <taxon>Bacillati</taxon>
        <taxon>Bacillota</taxon>
        <taxon>Negativicutes</taxon>
        <taxon>Veillonellales</taxon>
        <taxon>Veillonellaceae</taxon>
        <taxon>Megasphaera</taxon>
    </lineage>
</organism>
<dbReference type="Proteomes" id="UP000003242">
    <property type="component" value="Unassembled WGS sequence"/>
</dbReference>
<feature type="domain" description="Nucleoside phosphorylase" evidence="5">
    <location>
        <begin position="3"/>
        <end position="242"/>
    </location>
</feature>
<feature type="binding site" evidence="4">
    <location>
        <position position="10"/>
    </location>
    <ligand>
        <name>phosphate</name>
        <dbReference type="ChEBI" id="CHEBI:43474"/>
    </ligand>
</feature>
<dbReference type="SUPFAM" id="SSF53167">
    <property type="entry name" value="Purine and uridine phosphorylases"/>
    <property type="match status" value="1"/>
</dbReference>
<reference evidence="8" key="1">
    <citation type="submission" date="2009-12" db="EMBL/GenBank/DDBJ databases">
        <title>Sequence of Clostridiales genomosp. BVAB3 str. UPII9-5.</title>
        <authorList>
            <person name="Madupu R."/>
            <person name="Durkin A.S."/>
            <person name="Torralba M."/>
            <person name="Methe B."/>
            <person name="Sutton G.G."/>
            <person name="Strausberg R.L."/>
            <person name="Nelson K.E."/>
        </authorList>
    </citation>
    <scope>NUCLEOTIDE SEQUENCE [LARGE SCALE GENOMIC DNA]</scope>
    <source>
        <strain evidence="8">28L</strain>
    </source>
</reference>
<sequence length="264" mass="29511">MGKIAVIGGTGVCDTRMLTDIREDRLDTFYGPIQYIKGTYKGKEIIFLPRHGKNHSIPPHLINYRANILGLKRLGVTAIFTTTAVGSLNLKFKPNEFVLPHQFIDFTKTRHTSFFDGGENGVVHADMTEPYCRHLQRAVLKAATLLGDYTIHHGGTYVCTEGPRFETPAEIAMFAKWGGDVVGMTNVPEVCLAREAEMCYTTVSMVTNFAAGISAEMLTHAEVLTCMEENSERIRRLLMKAVEIYEDGDCRCRHALDYYGGFMV</sequence>
<feature type="binding site" evidence="4">
    <location>
        <position position="184"/>
    </location>
    <ligand>
        <name>substrate</name>
    </ligand>
</feature>